<proteinExistence type="predicted"/>
<keyword evidence="3" id="KW-0460">Magnesium</keyword>
<organism evidence="4 5">
    <name type="scientific">Limnohabitans curvus</name>
    <dbReference type="NCBI Taxonomy" id="323423"/>
    <lineage>
        <taxon>Bacteria</taxon>
        <taxon>Pseudomonadati</taxon>
        <taxon>Pseudomonadota</taxon>
        <taxon>Betaproteobacteria</taxon>
        <taxon>Burkholderiales</taxon>
        <taxon>Comamonadaceae</taxon>
        <taxon>Limnohabitans</taxon>
    </lineage>
</organism>
<evidence type="ECO:0000256" key="2">
    <source>
        <dbReference type="ARBA" id="ARBA00022801"/>
    </source>
</evidence>
<dbReference type="InterPro" id="IPR051400">
    <property type="entry name" value="HAD-like_hydrolase"/>
</dbReference>
<evidence type="ECO:0000313" key="5">
    <source>
        <dbReference type="Proteomes" id="UP000251341"/>
    </source>
</evidence>
<dbReference type="PANTHER" id="PTHR46470:SF4">
    <property type="entry name" value="5-AMINO-6-(5-PHOSPHO-D-RIBITYLAMINO)URACIL PHOSPHATASE YIGB"/>
    <property type="match status" value="1"/>
</dbReference>
<dbReference type="InterPro" id="IPR023214">
    <property type="entry name" value="HAD_sf"/>
</dbReference>
<comment type="caution">
    <text evidence="4">The sequence shown here is derived from an EMBL/GenBank/DDBJ whole genome shotgun (WGS) entry which is preliminary data.</text>
</comment>
<protein>
    <submittedName>
        <fullName evidence="4">HAD family hydrolase</fullName>
    </submittedName>
</protein>
<dbReference type="GO" id="GO:0016787">
    <property type="term" value="F:hydrolase activity"/>
    <property type="evidence" value="ECO:0007669"/>
    <property type="project" value="UniProtKB-KW"/>
</dbReference>
<dbReference type="SUPFAM" id="SSF56784">
    <property type="entry name" value="HAD-like"/>
    <property type="match status" value="1"/>
</dbReference>
<name>A0A315ENW0_9BURK</name>
<gene>
    <name evidence="4" type="ORF">B9Z44_01775</name>
</gene>
<keyword evidence="5" id="KW-1185">Reference proteome</keyword>
<dbReference type="GO" id="GO:0009231">
    <property type="term" value="P:riboflavin biosynthetic process"/>
    <property type="evidence" value="ECO:0007669"/>
    <property type="project" value="TreeGrafter"/>
</dbReference>
<dbReference type="Pfam" id="PF00702">
    <property type="entry name" value="Hydrolase"/>
    <property type="match status" value="1"/>
</dbReference>
<dbReference type="Gene3D" id="3.40.50.1000">
    <property type="entry name" value="HAD superfamily/HAD-like"/>
    <property type="match status" value="1"/>
</dbReference>
<dbReference type="NCBIfam" id="TIGR01549">
    <property type="entry name" value="HAD-SF-IA-v1"/>
    <property type="match status" value="1"/>
</dbReference>
<evidence type="ECO:0000313" key="4">
    <source>
        <dbReference type="EMBL" id="PUE58435.1"/>
    </source>
</evidence>
<reference evidence="4 5" key="1">
    <citation type="submission" date="2017-04" db="EMBL/GenBank/DDBJ databases">
        <title>Unexpected and diverse lifestyles within the genus Limnohabitans.</title>
        <authorList>
            <person name="Kasalicky V."/>
            <person name="Mehrshad M."/>
            <person name="Andrei S.-A."/>
            <person name="Salcher M."/>
            <person name="Kratochvilova H."/>
            <person name="Simek K."/>
            <person name="Ghai R."/>
        </authorList>
    </citation>
    <scope>NUCLEOTIDE SEQUENCE [LARGE SCALE GENOMIC DNA]</scope>
    <source>
        <strain evidence="4 5">MWH-C5</strain>
    </source>
</reference>
<comment type="cofactor">
    <cofactor evidence="1">
        <name>Mg(2+)</name>
        <dbReference type="ChEBI" id="CHEBI:18420"/>
    </cofactor>
</comment>
<keyword evidence="2 4" id="KW-0378">Hydrolase</keyword>
<dbReference type="EMBL" id="NESP01000001">
    <property type="protein sequence ID" value="PUE58435.1"/>
    <property type="molecule type" value="Genomic_DNA"/>
</dbReference>
<dbReference type="SFLD" id="SFLDG01129">
    <property type="entry name" value="C1.5:_HAD__Beta-PGM__Phosphata"/>
    <property type="match status" value="1"/>
</dbReference>
<dbReference type="NCBIfam" id="TIGR01509">
    <property type="entry name" value="HAD-SF-IA-v3"/>
    <property type="match status" value="1"/>
</dbReference>
<dbReference type="InterPro" id="IPR006439">
    <property type="entry name" value="HAD-SF_hydro_IA"/>
</dbReference>
<dbReference type="RefSeq" id="WP_108401544.1">
    <property type="nucleotide sequence ID" value="NZ_NESP01000001.1"/>
</dbReference>
<dbReference type="InterPro" id="IPR036412">
    <property type="entry name" value="HAD-like_sf"/>
</dbReference>
<dbReference type="PANTHER" id="PTHR46470">
    <property type="entry name" value="N-ACYLNEURAMINATE-9-PHOSPHATASE"/>
    <property type="match status" value="1"/>
</dbReference>
<sequence length="231" mass="25157">MLNLSKIQAITLDLDDTLWPVWPTIARAEVVLQDWLALHAPQTALLCAQPGVKQAIRAAINQRHADKAHDLTFLRREAIRESLLRAGEAPHLADAAFEVFFAERQNVQLYDGVQPALARLAARYPLVGLSNGNADVFRTEAGPYFQAAVSARVFGVAKPDARIFHAAAAQLNLPPEAVLHLGDDATTDVLGALLAGMQTAWVNTQGHDWPHDLAQPLTVSHLAELCDYLLA</sequence>
<evidence type="ECO:0000256" key="3">
    <source>
        <dbReference type="ARBA" id="ARBA00022842"/>
    </source>
</evidence>
<dbReference type="Gene3D" id="1.20.120.1600">
    <property type="match status" value="1"/>
</dbReference>
<accession>A0A315ENW0</accession>
<dbReference type="Proteomes" id="UP000251341">
    <property type="component" value="Unassembled WGS sequence"/>
</dbReference>
<dbReference type="AlphaFoldDB" id="A0A315ENW0"/>
<evidence type="ECO:0000256" key="1">
    <source>
        <dbReference type="ARBA" id="ARBA00001946"/>
    </source>
</evidence>
<dbReference type="SFLD" id="SFLDS00003">
    <property type="entry name" value="Haloacid_Dehalogenase"/>
    <property type="match status" value="1"/>
</dbReference>